<dbReference type="Gene3D" id="3.40.50.720">
    <property type="entry name" value="NAD(P)-binding Rossmann-like Domain"/>
    <property type="match status" value="1"/>
</dbReference>
<reference evidence="1" key="1">
    <citation type="submission" date="2022-01" db="EMBL/GenBank/DDBJ databases">
        <title>Microbacterium eymi and Microbacterium rhizovicinus sp. nov., isolated from the rhizospheric soil of Elymus tsukushiensis, a plant native to the Dokdo Islands, Republic of Korea.</title>
        <authorList>
            <person name="Hwang Y.J."/>
        </authorList>
    </citation>
    <scope>NUCLEOTIDE SEQUENCE</scope>
    <source>
        <strain evidence="1">KUDC0405</strain>
    </source>
</reference>
<dbReference type="EMBL" id="CP091139">
    <property type="protein sequence ID" value="UUT35395.1"/>
    <property type="molecule type" value="Genomic_DNA"/>
</dbReference>
<organism evidence="1 2">
    <name type="scientific">Microbacterium elymi</name>
    <dbReference type="NCBI Taxonomy" id="2909587"/>
    <lineage>
        <taxon>Bacteria</taxon>
        <taxon>Bacillati</taxon>
        <taxon>Actinomycetota</taxon>
        <taxon>Actinomycetes</taxon>
        <taxon>Micrococcales</taxon>
        <taxon>Microbacteriaceae</taxon>
        <taxon>Microbacterium</taxon>
    </lineage>
</organism>
<dbReference type="SUPFAM" id="SSF51735">
    <property type="entry name" value="NAD(P)-binding Rossmann-fold domains"/>
    <property type="match status" value="1"/>
</dbReference>
<evidence type="ECO:0000313" key="1">
    <source>
        <dbReference type="EMBL" id="UUT35395.1"/>
    </source>
</evidence>
<dbReference type="InterPro" id="IPR036291">
    <property type="entry name" value="NAD(P)-bd_dom_sf"/>
</dbReference>
<accession>A0ABY5NJQ0</accession>
<evidence type="ECO:0000313" key="2">
    <source>
        <dbReference type="Proteomes" id="UP001054811"/>
    </source>
</evidence>
<sequence>MRVLVHGLDGPGAPVPLTFATLPGGAALDEAAADALASGGGVLYDVVYGHWPTALAQAWERRGQRAVPGLGMLIGQALLQVRIFASGEPTEPLPDEAAVLTAMRTAVIDV</sequence>
<dbReference type="RefSeq" id="WP_259611983.1">
    <property type="nucleotide sequence ID" value="NZ_CP091139.2"/>
</dbReference>
<dbReference type="Proteomes" id="UP001054811">
    <property type="component" value="Chromosome"/>
</dbReference>
<keyword evidence="2" id="KW-1185">Reference proteome</keyword>
<name>A0ABY5NJQ0_9MICO</name>
<protein>
    <submittedName>
        <fullName evidence="1">Uncharacterized protein</fullName>
    </submittedName>
</protein>
<gene>
    <name evidence="1" type="ORF">L2X98_18435</name>
</gene>
<proteinExistence type="predicted"/>